<dbReference type="Gene3D" id="3.40.630.10">
    <property type="entry name" value="Zn peptidases"/>
    <property type="match status" value="1"/>
</dbReference>
<evidence type="ECO:0000256" key="2">
    <source>
        <dbReference type="ARBA" id="ARBA00022723"/>
    </source>
</evidence>
<dbReference type="InterPro" id="IPR017150">
    <property type="entry name" value="Pept_M20_glutamate_carboxypep"/>
</dbReference>
<protein>
    <submittedName>
        <fullName evidence="7">Peptidase M20</fullName>
    </submittedName>
</protein>
<dbReference type="InterPro" id="IPR002933">
    <property type="entry name" value="Peptidase_M20"/>
</dbReference>
<feature type="signal peptide" evidence="5">
    <location>
        <begin position="1"/>
        <end position="18"/>
    </location>
</feature>
<dbReference type="Proteomes" id="UP000604737">
    <property type="component" value="Unassembled WGS sequence"/>
</dbReference>
<sequence length="399" mass="42543">MKRWLFVSALALAGTAGAATQAIDPAHLQLLKQIVDINTETRNLAGLAQVRDVLVPRFESLGLKTTRHSLGNGREVLSFDTPGSTPKVLLVGHIDTVFAQTGDFQRLSEQGDQLVGPGVIDMKGGIVLMLNVLAQLKQAGKLQHVRVVLNDDEEIGSPYSKQTLRTLAGGIPYGLVFEPGLEDGAVVRSQSGVRWIKLTTNGKAAHAGLEPENGIDACLDLARKIAKVSQLAQPSKGLTLNPGVIEGGSKPNVVCDRASVTFDVRFRADADWQAVSAAIGEIGQHSDVYNPQLKQGTRTEVTQLAEMPLLPEQQTQALAARVEAIAGAIGQPFHARSVGYGSDGNNLAETGMQLLVGVGPYGGGMHSRNEHMLVSSYQNRLTLMTQLISQLTDTQGDKP</sequence>
<evidence type="ECO:0000313" key="7">
    <source>
        <dbReference type="EMBL" id="GHD56483.1"/>
    </source>
</evidence>
<feature type="chain" id="PRO_5045710551" evidence="5">
    <location>
        <begin position="19"/>
        <end position="399"/>
    </location>
</feature>
<evidence type="ECO:0000256" key="3">
    <source>
        <dbReference type="ARBA" id="ARBA00022801"/>
    </source>
</evidence>
<keyword evidence="3" id="KW-0378">Hydrolase</keyword>
<dbReference type="PROSITE" id="PS00758">
    <property type="entry name" value="ARGE_DAPE_CPG2_1"/>
    <property type="match status" value="1"/>
</dbReference>
<accession>A0ABQ3GV30</accession>
<evidence type="ECO:0000256" key="1">
    <source>
        <dbReference type="ARBA" id="ARBA00001947"/>
    </source>
</evidence>
<dbReference type="SUPFAM" id="SSF53187">
    <property type="entry name" value="Zn-dependent exopeptidases"/>
    <property type="match status" value="1"/>
</dbReference>
<comment type="cofactor">
    <cofactor evidence="1">
        <name>Zn(2+)</name>
        <dbReference type="ChEBI" id="CHEBI:29105"/>
    </cofactor>
</comment>
<dbReference type="PANTHER" id="PTHR43808">
    <property type="entry name" value="ACETYLORNITHINE DEACETYLASE"/>
    <property type="match status" value="1"/>
</dbReference>
<name>A0ABQ3GV30_9NEIS</name>
<proteinExistence type="predicted"/>
<dbReference type="SUPFAM" id="SSF55031">
    <property type="entry name" value="Bacterial exopeptidase dimerisation domain"/>
    <property type="match status" value="1"/>
</dbReference>
<dbReference type="InterPro" id="IPR001261">
    <property type="entry name" value="ArgE/DapE_CS"/>
</dbReference>
<dbReference type="Gene3D" id="3.30.70.360">
    <property type="match status" value="1"/>
</dbReference>
<dbReference type="InterPro" id="IPR050072">
    <property type="entry name" value="Peptidase_M20A"/>
</dbReference>
<comment type="caution">
    <text evidence="7">The sequence shown here is derived from an EMBL/GenBank/DDBJ whole genome shotgun (WGS) entry which is preliminary data.</text>
</comment>
<evidence type="ECO:0000259" key="6">
    <source>
        <dbReference type="Pfam" id="PF07687"/>
    </source>
</evidence>
<evidence type="ECO:0000256" key="5">
    <source>
        <dbReference type="SAM" id="SignalP"/>
    </source>
</evidence>
<organism evidence="7 8">
    <name type="scientific">Jeongeupia chitinilytica</name>
    <dbReference type="NCBI Taxonomy" id="1041641"/>
    <lineage>
        <taxon>Bacteria</taxon>
        <taxon>Pseudomonadati</taxon>
        <taxon>Pseudomonadota</taxon>
        <taxon>Betaproteobacteria</taxon>
        <taxon>Neisseriales</taxon>
        <taxon>Chitinibacteraceae</taxon>
        <taxon>Jeongeupia</taxon>
    </lineage>
</organism>
<keyword evidence="4" id="KW-0862">Zinc</keyword>
<dbReference type="Pfam" id="PF01546">
    <property type="entry name" value="Peptidase_M20"/>
    <property type="match status" value="1"/>
</dbReference>
<keyword evidence="5" id="KW-0732">Signal</keyword>
<feature type="domain" description="Peptidase M20 dimerisation" evidence="6">
    <location>
        <begin position="189"/>
        <end position="281"/>
    </location>
</feature>
<dbReference type="EMBL" id="BMYO01000001">
    <property type="protein sequence ID" value="GHD56483.1"/>
    <property type="molecule type" value="Genomic_DNA"/>
</dbReference>
<evidence type="ECO:0000313" key="8">
    <source>
        <dbReference type="Proteomes" id="UP000604737"/>
    </source>
</evidence>
<dbReference type="RefSeq" id="WP_189458448.1">
    <property type="nucleotide sequence ID" value="NZ_BMYO01000001.1"/>
</dbReference>
<reference evidence="8" key="1">
    <citation type="journal article" date="2019" name="Int. J. Syst. Evol. Microbiol.">
        <title>The Global Catalogue of Microorganisms (GCM) 10K type strain sequencing project: providing services to taxonomists for standard genome sequencing and annotation.</title>
        <authorList>
            <consortium name="The Broad Institute Genomics Platform"/>
            <consortium name="The Broad Institute Genome Sequencing Center for Infectious Disease"/>
            <person name="Wu L."/>
            <person name="Ma J."/>
        </authorList>
    </citation>
    <scope>NUCLEOTIDE SEQUENCE [LARGE SCALE GENOMIC DNA]</scope>
    <source>
        <strain evidence="8">KCTC 23701</strain>
    </source>
</reference>
<keyword evidence="8" id="KW-1185">Reference proteome</keyword>
<dbReference type="PIRSF" id="PIRSF037238">
    <property type="entry name" value="Carboxypeptidase_G2"/>
    <property type="match status" value="1"/>
</dbReference>
<dbReference type="InterPro" id="IPR036264">
    <property type="entry name" value="Bact_exopeptidase_dim_dom"/>
</dbReference>
<gene>
    <name evidence="7" type="ORF">GCM10007350_03740</name>
</gene>
<evidence type="ECO:0000256" key="4">
    <source>
        <dbReference type="ARBA" id="ARBA00022833"/>
    </source>
</evidence>
<dbReference type="PANTHER" id="PTHR43808:SF9">
    <property type="entry name" value="BLL0789 PROTEIN"/>
    <property type="match status" value="1"/>
</dbReference>
<dbReference type="Pfam" id="PF07687">
    <property type="entry name" value="M20_dimer"/>
    <property type="match status" value="1"/>
</dbReference>
<keyword evidence="2" id="KW-0479">Metal-binding</keyword>
<dbReference type="InterPro" id="IPR011650">
    <property type="entry name" value="Peptidase_M20_dimer"/>
</dbReference>